<dbReference type="Proteomes" id="UP000570678">
    <property type="component" value="Unassembled WGS sequence"/>
</dbReference>
<sequence>MSDSTPQAPIVLREDTDGVAILSFNRPDRNNSWSVPMELEYYRLLRECADDPAVRVIVVTGAGRSFCPGMDTSALADQVADPTLTTEPHKRAPITTPRSIRKPIIAAINGACAGIGLIAAMNCDIRFLSSKAKVTCAFSQRGIMAEHGLAFTLPREIGTSRALDLLFSSRIVMGQEALDLGLVDRVYEPEELMPRTLEYARGLAANSSPVAMGVIKQQVYEALETTHEEARTMAIRWWYDTLRNHHDFKEGVTSYLEKRPPAFAPWDPATSTVPAPLPED</sequence>
<dbReference type="InterPro" id="IPR029045">
    <property type="entry name" value="ClpP/crotonase-like_dom_sf"/>
</dbReference>
<dbReference type="InterPro" id="IPR001753">
    <property type="entry name" value="Enoyl-CoA_hydra/iso"/>
</dbReference>
<name>A0A846YMV3_9NOCA</name>
<dbReference type="AlphaFoldDB" id="A0A846YMV3"/>
<dbReference type="EMBL" id="JAAXOT010000037">
    <property type="protein sequence ID" value="NKY61026.1"/>
    <property type="molecule type" value="Genomic_DNA"/>
</dbReference>
<dbReference type="SUPFAM" id="SSF52096">
    <property type="entry name" value="ClpP/crotonase"/>
    <property type="match status" value="1"/>
</dbReference>
<gene>
    <name evidence="3" type="ORF">HGA15_33810</name>
</gene>
<accession>A0A846YMV3</accession>
<organism evidence="3 4">
    <name type="scientific">Nocardia flavorosea</name>
    <dbReference type="NCBI Taxonomy" id="53429"/>
    <lineage>
        <taxon>Bacteria</taxon>
        <taxon>Bacillati</taxon>
        <taxon>Actinomycetota</taxon>
        <taxon>Actinomycetes</taxon>
        <taxon>Mycobacteriales</taxon>
        <taxon>Nocardiaceae</taxon>
        <taxon>Nocardia</taxon>
    </lineage>
</organism>
<keyword evidence="2 3" id="KW-0456">Lyase</keyword>
<dbReference type="Gene3D" id="1.10.12.10">
    <property type="entry name" value="Lyase 2-enoyl-coa Hydratase, Chain A, domain 2"/>
    <property type="match status" value="1"/>
</dbReference>
<dbReference type="GO" id="GO:0004300">
    <property type="term" value="F:enoyl-CoA hydratase activity"/>
    <property type="evidence" value="ECO:0007669"/>
    <property type="project" value="UniProtKB-EC"/>
</dbReference>
<dbReference type="RefSeq" id="WP_062980076.1">
    <property type="nucleotide sequence ID" value="NZ_JAAXOT010000037.1"/>
</dbReference>
<dbReference type="Pfam" id="PF00378">
    <property type="entry name" value="ECH_1"/>
    <property type="match status" value="1"/>
</dbReference>
<dbReference type="InterPro" id="IPR014748">
    <property type="entry name" value="Enoyl-CoA_hydra_C"/>
</dbReference>
<dbReference type="CDD" id="cd06558">
    <property type="entry name" value="crotonase-like"/>
    <property type="match status" value="1"/>
</dbReference>
<comment type="caution">
    <text evidence="3">The sequence shown here is derived from an EMBL/GenBank/DDBJ whole genome shotgun (WGS) entry which is preliminary data.</text>
</comment>
<dbReference type="Gene3D" id="3.90.226.10">
    <property type="entry name" value="2-enoyl-CoA Hydratase, Chain A, domain 1"/>
    <property type="match status" value="1"/>
</dbReference>
<protein>
    <submittedName>
        <fullName evidence="3">Enoyl-CoA hydratase</fullName>
        <ecNumber evidence="3">4.2.1.17</ecNumber>
    </submittedName>
</protein>
<dbReference type="EC" id="4.2.1.17" evidence="3"/>
<dbReference type="GO" id="GO:0006635">
    <property type="term" value="P:fatty acid beta-oxidation"/>
    <property type="evidence" value="ECO:0007669"/>
    <property type="project" value="TreeGrafter"/>
</dbReference>
<dbReference type="PANTHER" id="PTHR11941:SF133">
    <property type="entry name" value="1,2-EPOXYPHENYLACETYL-COA ISOMERASE"/>
    <property type="match status" value="1"/>
</dbReference>
<reference evidence="3 4" key="1">
    <citation type="submission" date="2020-04" db="EMBL/GenBank/DDBJ databases">
        <title>MicrobeNet Type strains.</title>
        <authorList>
            <person name="Nicholson A.C."/>
        </authorList>
    </citation>
    <scope>NUCLEOTIDE SEQUENCE [LARGE SCALE GENOMIC DNA]</scope>
    <source>
        <strain evidence="3 4">JCM 3332</strain>
    </source>
</reference>
<evidence type="ECO:0000313" key="3">
    <source>
        <dbReference type="EMBL" id="NKY61026.1"/>
    </source>
</evidence>
<evidence type="ECO:0000313" key="4">
    <source>
        <dbReference type="Proteomes" id="UP000570678"/>
    </source>
</evidence>
<evidence type="ECO:0000256" key="2">
    <source>
        <dbReference type="ARBA" id="ARBA00023239"/>
    </source>
</evidence>
<dbReference type="PANTHER" id="PTHR11941">
    <property type="entry name" value="ENOYL-COA HYDRATASE-RELATED"/>
    <property type="match status" value="1"/>
</dbReference>
<comment type="similarity">
    <text evidence="1">Belongs to the enoyl-CoA hydratase/isomerase family.</text>
</comment>
<evidence type="ECO:0000256" key="1">
    <source>
        <dbReference type="ARBA" id="ARBA00005254"/>
    </source>
</evidence>
<proteinExistence type="inferred from homology"/>
<keyword evidence="4" id="KW-1185">Reference proteome</keyword>